<evidence type="ECO:0000313" key="3">
    <source>
        <dbReference type="Proteomes" id="UP000325081"/>
    </source>
</evidence>
<evidence type="ECO:0000256" key="1">
    <source>
        <dbReference type="SAM" id="MobiDB-lite"/>
    </source>
</evidence>
<proteinExistence type="predicted"/>
<evidence type="ECO:0000313" key="2">
    <source>
        <dbReference type="EMBL" id="GER37380.1"/>
    </source>
</evidence>
<feature type="region of interest" description="Disordered" evidence="1">
    <location>
        <begin position="108"/>
        <end position="127"/>
    </location>
</feature>
<comment type="caution">
    <text evidence="2">The sequence shown here is derived from an EMBL/GenBank/DDBJ whole genome shotgun (WGS) entry which is preliminary data.</text>
</comment>
<accession>A0A5A7PX12</accession>
<sequence length="150" mass="16140">MGVCTEPAESCSGFRCAAAACKIEQLSREGSQYNLSTGILSSLGTKGDRIGKPSSRVCMSLRALFNLLRQASSGYLDFLVTLVGIFLACSMNMDLSKGLAAEAKGRREVSPLSSRGPTNSAVHHRGRKKLPLRKLVVSMIGGKRHDKERP</sequence>
<dbReference type="Proteomes" id="UP000325081">
    <property type="component" value="Unassembled WGS sequence"/>
</dbReference>
<keyword evidence="2" id="KW-0406">Ion transport</keyword>
<dbReference type="AlphaFoldDB" id="A0A5A7PX12"/>
<keyword evidence="3" id="KW-1185">Reference proteome</keyword>
<feature type="compositionally biased region" description="Polar residues" evidence="1">
    <location>
        <begin position="111"/>
        <end position="121"/>
    </location>
</feature>
<reference evidence="3" key="1">
    <citation type="journal article" date="2019" name="Curr. Biol.">
        <title>Genome Sequence of Striga asiatica Provides Insight into the Evolution of Plant Parasitism.</title>
        <authorList>
            <person name="Yoshida S."/>
            <person name="Kim S."/>
            <person name="Wafula E.K."/>
            <person name="Tanskanen J."/>
            <person name="Kim Y.M."/>
            <person name="Honaas L."/>
            <person name="Yang Z."/>
            <person name="Spallek T."/>
            <person name="Conn C.E."/>
            <person name="Ichihashi Y."/>
            <person name="Cheong K."/>
            <person name="Cui S."/>
            <person name="Der J.P."/>
            <person name="Gundlach H."/>
            <person name="Jiao Y."/>
            <person name="Hori C."/>
            <person name="Ishida J.K."/>
            <person name="Kasahara H."/>
            <person name="Kiba T."/>
            <person name="Kim M.S."/>
            <person name="Koo N."/>
            <person name="Laohavisit A."/>
            <person name="Lee Y.H."/>
            <person name="Lumba S."/>
            <person name="McCourt P."/>
            <person name="Mortimer J.C."/>
            <person name="Mutuku J.M."/>
            <person name="Nomura T."/>
            <person name="Sasaki-Sekimoto Y."/>
            <person name="Seto Y."/>
            <person name="Wang Y."/>
            <person name="Wakatake T."/>
            <person name="Sakakibara H."/>
            <person name="Demura T."/>
            <person name="Yamaguchi S."/>
            <person name="Yoneyama K."/>
            <person name="Manabe R.I."/>
            <person name="Nelson D.C."/>
            <person name="Schulman A.H."/>
            <person name="Timko M.P."/>
            <person name="dePamphilis C.W."/>
            <person name="Choi D."/>
            <person name="Shirasu K."/>
        </authorList>
    </citation>
    <scope>NUCLEOTIDE SEQUENCE [LARGE SCALE GENOMIC DNA]</scope>
    <source>
        <strain evidence="3">cv. UVA1</strain>
    </source>
</reference>
<name>A0A5A7PX12_STRAF</name>
<dbReference type="GO" id="GO:0034220">
    <property type="term" value="P:monoatomic ion transmembrane transport"/>
    <property type="evidence" value="ECO:0007669"/>
    <property type="project" value="UniProtKB-KW"/>
</dbReference>
<keyword evidence="2" id="KW-0813">Transport</keyword>
<organism evidence="2 3">
    <name type="scientific">Striga asiatica</name>
    <name type="common">Asiatic witchweed</name>
    <name type="synonym">Buchnera asiatica</name>
    <dbReference type="NCBI Taxonomy" id="4170"/>
    <lineage>
        <taxon>Eukaryota</taxon>
        <taxon>Viridiplantae</taxon>
        <taxon>Streptophyta</taxon>
        <taxon>Embryophyta</taxon>
        <taxon>Tracheophyta</taxon>
        <taxon>Spermatophyta</taxon>
        <taxon>Magnoliopsida</taxon>
        <taxon>eudicotyledons</taxon>
        <taxon>Gunneridae</taxon>
        <taxon>Pentapetalae</taxon>
        <taxon>asterids</taxon>
        <taxon>lamiids</taxon>
        <taxon>Lamiales</taxon>
        <taxon>Orobanchaceae</taxon>
        <taxon>Buchnereae</taxon>
        <taxon>Striga</taxon>
    </lineage>
</organism>
<dbReference type="EMBL" id="BKCP01005350">
    <property type="protein sequence ID" value="GER37380.1"/>
    <property type="molecule type" value="Genomic_DNA"/>
</dbReference>
<gene>
    <name evidence="2" type="ORF">STAS_13784</name>
</gene>
<protein>
    <submittedName>
        <fullName evidence="2">Potassium channel</fullName>
    </submittedName>
</protein>
<keyword evidence="2" id="KW-0407">Ion channel</keyword>